<keyword evidence="8 11" id="KW-0413">Isomerase</keyword>
<feature type="compositionally biased region" description="Acidic residues" evidence="9">
    <location>
        <begin position="299"/>
        <end position="310"/>
    </location>
</feature>
<keyword evidence="12" id="KW-1185">Reference proteome</keyword>
<evidence type="ECO:0000256" key="2">
    <source>
        <dbReference type="ARBA" id="ARBA00007656"/>
    </source>
</evidence>
<reference evidence="11" key="1">
    <citation type="journal article" date="2014" name="Int. J. Syst. Evol. Microbiol.">
        <title>Complete genome sequence of Corynebacterium casei LMG S-19264T (=DSM 44701T), isolated from a smear-ripened cheese.</title>
        <authorList>
            <consortium name="US DOE Joint Genome Institute (JGI-PGF)"/>
            <person name="Walter F."/>
            <person name="Albersmeier A."/>
            <person name="Kalinowski J."/>
            <person name="Ruckert C."/>
        </authorList>
    </citation>
    <scope>NUCLEOTIDE SEQUENCE</scope>
    <source>
        <strain evidence="11">VKM B-1513</strain>
    </source>
</reference>
<accession>A0A9W6IP18</accession>
<dbReference type="Proteomes" id="UP001143486">
    <property type="component" value="Unassembled WGS sequence"/>
</dbReference>
<evidence type="ECO:0000256" key="3">
    <source>
        <dbReference type="ARBA" id="ARBA00013194"/>
    </source>
</evidence>
<dbReference type="InterPro" id="IPR046357">
    <property type="entry name" value="PPIase_dom_sf"/>
</dbReference>
<evidence type="ECO:0000256" key="8">
    <source>
        <dbReference type="PROSITE-ProRule" id="PRU00278"/>
    </source>
</evidence>
<evidence type="ECO:0000256" key="5">
    <source>
        <dbReference type="ARBA" id="ARBA00023110"/>
    </source>
</evidence>
<dbReference type="InterPro" id="IPR000297">
    <property type="entry name" value="PPIase_PpiC"/>
</dbReference>
<organism evidence="11 12">
    <name type="scientific">Maricaulis virginensis</name>
    <dbReference type="NCBI Taxonomy" id="144022"/>
    <lineage>
        <taxon>Bacteria</taxon>
        <taxon>Pseudomonadati</taxon>
        <taxon>Pseudomonadota</taxon>
        <taxon>Alphaproteobacteria</taxon>
        <taxon>Maricaulales</taxon>
        <taxon>Maricaulaceae</taxon>
        <taxon>Maricaulis</taxon>
    </lineage>
</organism>
<dbReference type="Gene3D" id="1.10.8.1040">
    <property type="match status" value="1"/>
</dbReference>
<evidence type="ECO:0000313" key="11">
    <source>
        <dbReference type="EMBL" id="GLK53029.1"/>
    </source>
</evidence>
<sequence>MISASLAACGPEPRRPAEPGVDPAVRVAPDEADPVVARVDGTVIRRSDVEREARSQSGDDEMVLQPGDAEFERVLDELIDQRLLALEARRRGLHQSEEARRRMALAEERILGNVLVETALADAVTEETIQRIYREQIRLIPLGEEVRARHILVDTRAEADAIAQLLAEGRDFAELAVAMSQDQATRLEGGDLGYFTREGILPAFGSVAFSTPEGEVSEPFRSEFGWHLLKVVDRRRQPPPSIEALRPNIVRFYTFDQLEALIDGLRADAQIERPEIVIEPRSGEEPDISAGPEAHDGDLPGEDDSPDEPG</sequence>
<evidence type="ECO:0000259" key="10">
    <source>
        <dbReference type="PROSITE" id="PS50198"/>
    </source>
</evidence>
<dbReference type="Pfam" id="PF00639">
    <property type="entry name" value="Rotamase"/>
    <property type="match status" value="1"/>
</dbReference>
<reference evidence="11" key="2">
    <citation type="submission" date="2023-01" db="EMBL/GenBank/DDBJ databases">
        <authorList>
            <person name="Sun Q."/>
            <person name="Evtushenko L."/>
        </authorList>
    </citation>
    <scope>NUCLEOTIDE SEQUENCE</scope>
    <source>
        <strain evidence="11">VKM B-1513</strain>
    </source>
</reference>
<dbReference type="EMBL" id="BSFE01000007">
    <property type="protein sequence ID" value="GLK53029.1"/>
    <property type="molecule type" value="Genomic_DNA"/>
</dbReference>
<dbReference type="AlphaFoldDB" id="A0A9W6IP18"/>
<dbReference type="InterPro" id="IPR027304">
    <property type="entry name" value="Trigger_fact/SurA_dom_sf"/>
</dbReference>
<comment type="caution">
    <text evidence="11">The sequence shown here is derived from an EMBL/GenBank/DDBJ whole genome shotgun (WGS) entry which is preliminary data.</text>
</comment>
<comment type="catalytic activity">
    <reaction evidence="1">
        <text>[protein]-peptidylproline (omega=180) = [protein]-peptidylproline (omega=0)</text>
        <dbReference type="Rhea" id="RHEA:16237"/>
        <dbReference type="Rhea" id="RHEA-COMP:10747"/>
        <dbReference type="Rhea" id="RHEA-COMP:10748"/>
        <dbReference type="ChEBI" id="CHEBI:83833"/>
        <dbReference type="ChEBI" id="CHEBI:83834"/>
        <dbReference type="EC" id="5.2.1.8"/>
    </reaction>
</comment>
<dbReference type="GO" id="GO:0003755">
    <property type="term" value="F:peptidyl-prolyl cis-trans isomerase activity"/>
    <property type="evidence" value="ECO:0007669"/>
    <property type="project" value="UniProtKB-KW"/>
</dbReference>
<feature type="region of interest" description="Disordered" evidence="9">
    <location>
        <begin position="1"/>
        <end position="29"/>
    </location>
</feature>
<dbReference type="InterPro" id="IPR023058">
    <property type="entry name" value="PPIase_PpiC_CS"/>
</dbReference>
<proteinExistence type="inferred from homology"/>
<dbReference type="EC" id="5.2.1.8" evidence="3"/>
<dbReference type="InterPro" id="IPR050245">
    <property type="entry name" value="PrsA_foldase"/>
</dbReference>
<dbReference type="RefSeq" id="WP_271187388.1">
    <property type="nucleotide sequence ID" value="NZ_BSFE01000007.1"/>
</dbReference>
<dbReference type="PROSITE" id="PS50198">
    <property type="entry name" value="PPIC_PPIASE_2"/>
    <property type="match status" value="1"/>
</dbReference>
<dbReference type="Gene3D" id="3.10.50.40">
    <property type="match status" value="1"/>
</dbReference>
<evidence type="ECO:0000256" key="7">
    <source>
        <dbReference type="ARBA" id="ARBA00031484"/>
    </source>
</evidence>
<keyword evidence="5 8" id="KW-0697">Rotamase</keyword>
<feature type="region of interest" description="Disordered" evidence="9">
    <location>
        <begin position="273"/>
        <end position="310"/>
    </location>
</feature>
<protein>
    <recommendedName>
        <fullName evidence="4">Parvulin-like PPIase</fullName>
        <ecNumber evidence="3">5.2.1.8</ecNumber>
    </recommendedName>
    <alternativeName>
        <fullName evidence="6">Peptidyl-prolyl cis-trans isomerase plp</fullName>
    </alternativeName>
    <alternativeName>
        <fullName evidence="7">Rotamase plp</fullName>
    </alternativeName>
</protein>
<dbReference type="PROSITE" id="PS01096">
    <property type="entry name" value="PPIC_PPIASE_1"/>
    <property type="match status" value="1"/>
</dbReference>
<feature type="domain" description="PpiC" evidence="10">
    <location>
        <begin position="143"/>
        <end position="233"/>
    </location>
</feature>
<comment type="similarity">
    <text evidence="2">Belongs to the PpiC/parvulin rotamase family.</text>
</comment>
<evidence type="ECO:0000256" key="9">
    <source>
        <dbReference type="SAM" id="MobiDB-lite"/>
    </source>
</evidence>
<dbReference type="PANTHER" id="PTHR47245:SF2">
    <property type="entry name" value="PEPTIDYL-PROLYL CIS-TRANS ISOMERASE HP_0175-RELATED"/>
    <property type="match status" value="1"/>
</dbReference>
<dbReference type="SUPFAM" id="SSF54534">
    <property type="entry name" value="FKBP-like"/>
    <property type="match status" value="1"/>
</dbReference>
<name>A0A9W6IP18_9PROT</name>
<dbReference type="PANTHER" id="PTHR47245">
    <property type="entry name" value="PEPTIDYLPROLYL ISOMERASE"/>
    <property type="match status" value="1"/>
</dbReference>
<evidence type="ECO:0000313" key="12">
    <source>
        <dbReference type="Proteomes" id="UP001143486"/>
    </source>
</evidence>
<evidence type="ECO:0000256" key="4">
    <source>
        <dbReference type="ARBA" id="ARBA00018370"/>
    </source>
</evidence>
<evidence type="ECO:0000256" key="1">
    <source>
        <dbReference type="ARBA" id="ARBA00000971"/>
    </source>
</evidence>
<gene>
    <name evidence="11" type="ORF">GCM10017621_25370</name>
</gene>
<dbReference type="SUPFAM" id="SSF109998">
    <property type="entry name" value="Triger factor/SurA peptide-binding domain-like"/>
    <property type="match status" value="1"/>
</dbReference>
<evidence type="ECO:0000256" key="6">
    <source>
        <dbReference type="ARBA" id="ARBA00030642"/>
    </source>
</evidence>
<feature type="compositionally biased region" description="Basic and acidic residues" evidence="9">
    <location>
        <begin position="273"/>
        <end position="284"/>
    </location>
</feature>